<evidence type="ECO:0000256" key="2">
    <source>
        <dbReference type="ARBA" id="ARBA00022980"/>
    </source>
</evidence>
<dbReference type="Gene3D" id="6.20.370.70">
    <property type="match status" value="1"/>
</dbReference>
<dbReference type="InterPro" id="IPR018065">
    <property type="entry name" value="Ribosomal_eL34_CS"/>
</dbReference>
<dbReference type="InterPro" id="IPR008195">
    <property type="entry name" value="Ribosomal_eL34"/>
</dbReference>
<gene>
    <name evidence="5" type="primary">rpl34e</name>
    <name evidence="6" type="ORF">ENU09_01535</name>
    <name evidence="7" type="ORF">ENU20_01875</name>
</gene>
<accession>A0A7C4NPC0</accession>
<dbReference type="Gene3D" id="6.20.340.10">
    <property type="match status" value="1"/>
</dbReference>
<dbReference type="NCBIfam" id="NF003143">
    <property type="entry name" value="PRK04059.1"/>
    <property type="match status" value="1"/>
</dbReference>
<dbReference type="Pfam" id="PF01199">
    <property type="entry name" value="Ribosomal_L34e"/>
    <property type="match status" value="1"/>
</dbReference>
<proteinExistence type="inferred from homology"/>
<evidence type="ECO:0000256" key="3">
    <source>
        <dbReference type="ARBA" id="ARBA00023274"/>
    </source>
</evidence>
<dbReference type="GO" id="GO:1990904">
    <property type="term" value="C:ribonucleoprotein complex"/>
    <property type="evidence" value="ECO:0007669"/>
    <property type="project" value="UniProtKB-KW"/>
</dbReference>
<dbReference type="HAMAP" id="MF_00349">
    <property type="entry name" value="Ribosomal_eL34"/>
    <property type="match status" value="1"/>
</dbReference>
<dbReference type="EMBL" id="DTBP01000014">
    <property type="protein sequence ID" value="HGQ73809.1"/>
    <property type="molecule type" value="Genomic_DNA"/>
</dbReference>
<dbReference type="PROSITE" id="PS01145">
    <property type="entry name" value="RIBOSOMAL_L34E"/>
    <property type="match status" value="1"/>
</dbReference>
<keyword evidence="3 5" id="KW-0687">Ribonucleoprotein</keyword>
<dbReference type="GO" id="GO:0005840">
    <property type="term" value="C:ribosome"/>
    <property type="evidence" value="ECO:0007669"/>
    <property type="project" value="UniProtKB-KW"/>
</dbReference>
<organism evidence="7">
    <name type="scientific">Staphylothermus marinus</name>
    <dbReference type="NCBI Taxonomy" id="2280"/>
    <lineage>
        <taxon>Archaea</taxon>
        <taxon>Thermoproteota</taxon>
        <taxon>Thermoprotei</taxon>
        <taxon>Desulfurococcales</taxon>
        <taxon>Desulfurococcaceae</taxon>
        <taxon>Staphylothermus</taxon>
    </lineage>
</organism>
<dbReference type="AlphaFoldDB" id="A0A7C4NPC0"/>
<comment type="caution">
    <text evidence="7">The sequence shown here is derived from an EMBL/GenBank/DDBJ whole genome shotgun (WGS) entry which is preliminary data.</text>
</comment>
<evidence type="ECO:0000256" key="1">
    <source>
        <dbReference type="ARBA" id="ARBA00009875"/>
    </source>
</evidence>
<dbReference type="PANTHER" id="PTHR10759">
    <property type="entry name" value="60S RIBOSOMAL PROTEIN L34"/>
    <property type="match status" value="1"/>
</dbReference>
<evidence type="ECO:0000256" key="4">
    <source>
        <dbReference type="ARBA" id="ARBA00035227"/>
    </source>
</evidence>
<sequence length="95" mass="10581">MPRPAYRSRSKRRVYVKTPGGRLVVHYESRKPGLATCALCGKPLGGVPRLNSSELRKLAKTEKRPQRTYGGVLCVNCLEKLLKKTIRSTLISTPS</sequence>
<evidence type="ECO:0000256" key="5">
    <source>
        <dbReference type="HAMAP-Rule" id="MF_00349"/>
    </source>
</evidence>
<keyword evidence="2 5" id="KW-0689">Ribosomal protein</keyword>
<evidence type="ECO:0000313" key="6">
    <source>
        <dbReference type="EMBL" id="HGQ59394.1"/>
    </source>
</evidence>
<dbReference type="EMBL" id="DTBE01000046">
    <property type="protein sequence ID" value="HGQ59394.1"/>
    <property type="molecule type" value="Genomic_DNA"/>
</dbReference>
<reference evidence="7" key="1">
    <citation type="journal article" date="2020" name="mSystems">
        <title>Genome- and Community-Level Interaction Insights into Carbon Utilization and Element Cycling Functions of Hydrothermarchaeota in Hydrothermal Sediment.</title>
        <authorList>
            <person name="Zhou Z."/>
            <person name="Liu Y."/>
            <person name="Xu W."/>
            <person name="Pan J."/>
            <person name="Luo Z.H."/>
            <person name="Li M."/>
        </authorList>
    </citation>
    <scope>NUCLEOTIDE SEQUENCE [LARGE SCALE GENOMIC DNA]</scope>
    <source>
        <strain evidence="6">SpSt-638</strain>
        <strain evidence="7">SpSt-648</strain>
    </source>
</reference>
<dbReference type="PRINTS" id="PR01250">
    <property type="entry name" value="RIBOSOMALL34"/>
</dbReference>
<dbReference type="GO" id="GO:0006412">
    <property type="term" value="P:translation"/>
    <property type="evidence" value="ECO:0007669"/>
    <property type="project" value="UniProtKB-UniRule"/>
</dbReference>
<name>A0A7C4NPC0_STAMA</name>
<dbReference type="GO" id="GO:0003735">
    <property type="term" value="F:structural constituent of ribosome"/>
    <property type="evidence" value="ECO:0007669"/>
    <property type="project" value="InterPro"/>
</dbReference>
<comment type="similarity">
    <text evidence="1 5">Belongs to the eukaryotic ribosomal protein eL34 family.</text>
</comment>
<evidence type="ECO:0000313" key="7">
    <source>
        <dbReference type="EMBL" id="HGQ73809.1"/>
    </source>
</evidence>
<protein>
    <recommendedName>
        <fullName evidence="4 5">Large ribosomal subunit protein eL34</fullName>
    </recommendedName>
</protein>
<dbReference type="InterPro" id="IPR047868">
    <property type="entry name" value="Ribosomal_L34e_arc-type"/>
</dbReference>
<dbReference type="InterPro" id="IPR038562">
    <property type="entry name" value="Ribosomal_eL34_C_sf"/>
</dbReference>